<name>A0ABT2YMZ1_9BURK</name>
<evidence type="ECO:0000313" key="2">
    <source>
        <dbReference type="Proteomes" id="UP001209701"/>
    </source>
</evidence>
<sequence>TAKRPSTDRAIPMTPLVIPPAAQRDERSIQMLNAWIAERGFHCTLNIGFFDGQGHDEAESWGVFLADLVRHIGNAWAEERGTPAAQTIDAVMLSLNSELDMPTSNVVGEFNVGHS</sequence>
<dbReference type="RefSeq" id="WP_263574003.1">
    <property type="nucleotide sequence ID" value="NZ_JAJIRN010000043.1"/>
</dbReference>
<comment type="caution">
    <text evidence="1">The sequence shown here is derived from an EMBL/GenBank/DDBJ whole genome shotgun (WGS) entry which is preliminary data.</text>
</comment>
<accession>A0ABT2YMZ1</accession>
<dbReference type="Pfam" id="PF16826">
    <property type="entry name" value="DUF5076"/>
    <property type="match status" value="1"/>
</dbReference>
<proteinExistence type="predicted"/>
<dbReference type="Proteomes" id="UP001209701">
    <property type="component" value="Unassembled WGS sequence"/>
</dbReference>
<keyword evidence="2" id="KW-1185">Reference proteome</keyword>
<reference evidence="1 2" key="1">
    <citation type="submission" date="2021-11" db="EMBL/GenBank/DDBJ databases">
        <authorList>
            <person name="Liang Q."/>
            <person name="Mou H."/>
            <person name="Liu Z."/>
        </authorList>
    </citation>
    <scope>NUCLEOTIDE SEQUENCE [LARGE SCALE GENOMIC DNA]</scope>
    <source>
        <strain evidence="1 2">CHU3</strain>
    </source>
</reference>
<dbReference type="InterPro" id="IPR031796">
    <property type="entry name" value="DUF5076"/>
</dbReference>
<dbReference type="Gene3D" id="3.30.2370.10">
    <property type="entry name" value="putative pyruvate dehydrogenase"/>
    <property type="match status" value="1"/>
</dbReference>
<feature type="non-terminal residue" evidence="1">
    <location>
        <position position="1"/>
    </location>
</feature>
<organism evidence="1 2">
    <name type="scientific">Roseateles oligotrophus</name>
    <dbReference type="NCBI Taxonomy" id="1769250"/>
    <lineage>
        <taxon>Bacteria</taxon>
        <taxon>Pseudomonadati</taxon>
        <taxon>Pseudomonadota</taxon>
        <taxon>Betaproteobacteria</taxon>
        <taxon>Burkholderiales</taxon>
        <taxon>Sphaerotilaceae</taxon>
        <taxon>Roseateles</taxon>
    </lineage>
</organism>
<protein>
    <submittedName>
        <fullName evidence="1">DUF5076 domain-containing protein</fullName>
    </submittedName>
</protein>
<gene>
    <name evidence="1" type="ORF">LNV07_25345</name>
</gene>
<dbReference type="EMBL" id="JAJIRN010000043">
    <property type="protein sequence ID" value="MCV2371426.1"/>
    <property type="molecule type" value="Genomic_DNA"/>
</dbReference>
<evidence type="ECO:0000313" key="1">
    <source>
        <dbReference type="EMBL" id="MCV2371426.1"/>
    </source>
</evidence>